<dbReference type="KEGG" id="cox:E0W60_10550"/>
<dbReference type="Gene3D" id="3.40.190.150">
    <property type="entry name" value="Bordetella uptake gene, domain 1"/>
    <property type="match status" value="1"/>
</dbReference>
<reference evidence="3 4" key="1">
    <citation type="submission" date="2019-03" db="EMBL/GenBank/DDBJ databases">
        <title>Efficiently degradation of phenoxyalkanoic acid herbicides by Cupriavidus oxalaticus strain X32.</title>
        <authorList>
            <person name="Sheng X."/>
        </authorList>
    </citation>
    <scope>NUCLEOTIDE SEQUENCE [LARGE SCALE GENOMIC DNA]</scope>
    <source>
        <strain evidence="3 4">X32</strain>
    </source>
</reference>
<feature type="signal peptide" evidence="2">
    <location>
        <begin position="1"/>
        <end position="33"/>
    </location>
</feature>
<evidence type="ECO:0000256" key="2">
    <source>
        <dbReference type="SAM" id="SignalP"/>
    </source>
</evidence>
<sequence>MITLNTIARIVRGVMAAATVGTMLVAIQPAAAAAWPDRPLRLVVPFPAGGSYDIVGRTLARKLEQRLGQPVVVENIAGGATVPGVMSVLKEKADGNTLLLASDGTLNINPHTVKDLRYNPDRDFTPVTIVSTVPHWIVTRVDRKQMNLTELRDYIVKHPGKVSISINAVAGAAHLGLADWKRRNGLDFTIVPYRGSPPAMSDLIGGQTDAHVDVIGSSISYVGDGKVKPLAVLQTAAVAQFPKLQRQAADSKDALLVRANLALVAKAGTPEAVVERLYREVRASMQETDFVERLQSLAYEPVLTTPAESRRLIHAETVRYGAIARTVNLESN</sequence>
<dbReference type="RefSeq" id="WP_135703893.1">
    <property type="nucleotide sequence ID" value="NZ_CP038634.1"/>
</dbReference>
<dbReference type="Gene3D" id="3.40.190.10">
    <property type="entry name" value="Periplasmic binding protein-like II"/>
    <property type="match status" value="1"/>
</dbReference>
<dbReference type="InterPro" id="IPR042100">
    <property type="entry name" value="Bug_dom1"/>
</dbReference>
<evidence type="ECO:0000313" key="3">
    <source>
        <dbReference type="EMBL" id="QBY51521.1"/>
    </source>
</evidence>
<dbReference type="PANTHER" id="PTHR42928:SF5">
    <property type="entry name" value="BLR1237 PROTEIN"/>
    <property type="match status" value="1"/>
</dbReference>
<dbReference type="SUPFAM" id="SSF53850">
    <property type="entry name" value="Periplasmic binding protein-like II"/>
    <property type="match status" value="1"/>
</dbReference>
<dbReference type="EMBL" id="CP038634">
    <property type="protein sequence ID" value="QBY51521.1"/>
    <property type="molecule type" value="Genomic_DNA"/>
</dbReference>
<dbReference type="STRING" id="1349762.GCA_001592245_00313"/>
<gene>
    <name evidence="3" type="ORF">E0W60_10550</name>
</gene>
<dbReference type="Pfam" id="PF03401">
    <property type="entry name" value="TctC"/>
    <property type="match status" value="1"/>
</dbReference>
<dbReference type="PANTHER" id="PTHR42928">
    <property type="entry name" value="TRICARBOXYLATE-BINDING PROTEIN"/>
    <property type="match status" value="1"/>
</dbReference>
<name>A0A4P7LHW9_9BURK</name>
<dbReference type="Proteomes" id="UP000295294">
    <property type="component" value="Chromosome 1"/>
</dbReference>
<evidence type="ECO:0000256" key="1">
    <source>
        <dbReference type="ARBA" id="ARBA00006987"/>
    </source>
</evidence>
<dbReference type="AlphaFoldDB" id="A0A4P7LHW9"/>
<comment type="similarity">
    <text evidence="1">Belongs to the UPF0065 (bug) family.</text>
</comment>
<accession>A0A4P7LHW9</accession>
<dbReference type="InterPro" id="IPR005064">
    <property type="entry name" value="BUG"/>
</dbReference>
<dbReference type="OrthoDB" id="8911576at2"/>
<organism evidence="3 4">
    <name type="scientific">Cupriavidus oxalaticus</name>
    <dbReference type="NCBI Taxonomy" id="96344"/>
    <lineage>
        <taxon>Bacteria</taxon>
        <taxon>Pseudomonadati</taxon>
        <taxon>Pseudomonadota</taxon>
        <taxon>Betaproteobacteria</taxon>
        <taxon>Burkholderiales</taxon>
        <taxon>Burkholderiaceae</taxon>
        <taxon>Cupriavidus</taxon>
    </lineage>
</organism>
<protein>
    <submittedName>
        <fullName evidence="3">Tripartite tricarboxylate transporter substrate binding protein</fullName>
    </submittedName>
</protein>
<feature type="chain" id="PRO_5020818397" evidence="2">
    <location>
        <begin position="34"/>
        <end position="332"/>
    </location>
</feature>
<dbReference type="CDD" id="cd07012">
    <property type="entry name" value="PBP2_Bug_TTT"/>
    <property type="match status" value="1"/>
</dbReference>
<proteinExistence type="inferred from homology"/>
<dbReference type="PIRSF" id="PIRSF017082">
    <property type="entry name" value="YflP"/>
    <property type="match status" value="1"/>
</dbReference>
<keyword evidence="2" id="KW-0732">Signal</keyword>
<evidence type="ECO:0000313" key="4">
    <source>
        <dbReference type="Proteomes" id="UP000295294"/>
    </source>
</evidence>